<reference evidence="2 3" key="1">
    <citation type="journal article" date="2019" name="Int. J. Syst. Evol. Microbiol.">
        <title>The Global Catalogue of Microorganisms (GCM) 10K type strain sequencing project: providing services to taxonomists for standard genome sequencing and annotation.</title>
        <authorList>
            <consortium name="The Broad Institute Genomics Platform"/>
            <consortium name="The Broad Institute Genome Sequencing Center for Infectious Disease"/>
            <person name="Wu L."/>
            <person name="Ma J."/>
        </authorList>
    </citation>
    <scope>NUCLEOTIDE SEQUENCE [LARGE SCALE GENOMIC DNA]</scope>
    <source>
        <strain evidence="2 3">JCM 16009</strain>
    </source>
</reference>
<protein>
    <submittedName>
        <fullName evidence="2">VOC family protein</fullName>
    </submittedName>
</protein>
<dbReference type="PANTHER" id="PTHR35908:SF1">
    <property type="entry name" value="CONSERVED PROTEIN"/>
    <property type="match status" value="1"/>
</dbReference>
<keyword evidence="3" id="KW-1185">Reference proteome</keyword>
<feature type="domain" description="Glyoxalase-like" evidence="1">
    <location>
        <begin position="8"/>
        <end position="99"/>
    </location>
</feature>
<dbReference type="InterPro" id="IPR041581">
    <property type="entry name" value="Glyoxalase_6"/>
</dbReference>
<dbReference type="SUPFAM" id="SSF54593">
    <property type="entry name" value="Glyoxalase/Bleomycin resistance protein/Dihydroxybiphenyl dioxygenase"/>
    <property type="match status" value="1"/>
</dbReference>
<proteinExistence type="predicted"/>
<dbReference type="EMBL" id="BAAAQK010000019">
    <property type="protein sequence ID" value="GAA1863946.1"/>
    <property type="molecule type" value="Genomic_DNA"/>
</dbReference>
<dbReference type="Pfam" id="PF18029">
    <property type="entry name" value="Glyoxalase_6"/>
    <property type="match status" value="2"/>
</dbReference>
<sequence>MSVRIKDLCADAAVPEAVAEFWAGLLGLDAELLPDGDAVLRAGGVPWLWVNRVSDPKVVKNRVHLDLAVPGREVPGARRLAEFDVFTVYADPEGNEFCAFEGDGAVDGLRAGPRAIGLCTDAADPVADAAWWAQRTGARIVPGPDGAPRYLEDVPGLGMTWKFVPVDDPRTVKNRWHWDVYGEVPGAEVRDRRPDWTVLADPAGNEFCAFPEPDE</sequence>
<comment type="caution">
    <text evidence="2">The sequence shown here is derived from an EMBL/GenBank/DDBJ whole genome shotgun (WGS) entry which is preliminary data.</text>
</comment>
<dbReference type="Gene3D" id="3.10.180.10">
    <property type="entry name" value="2,3-Dihydroxybiphenyl 1,2-Dioxygenase, domain 1"/>
    <property type="match status" value="2"/>
</dbReference>
<organism evidence="2 3">
    <name type="scientific">Pseudonocardia ailaonensis</name>
    <dbReference type="NCBI Taxonomy" id="367279"/>
    <lineage>
        <taxon>Bacteria</taxon>
        <taxon>Bacillati</taxon>
        <taxon>Actinomycetota</taxon>
        <taxon>Actinomycetes</taxon>
        <taxon>Pseudonocardiales</taxon>
        <taxon>Pseudonocardiaceae</taxon>
        <taxon>Pseudonocardia</taxon>
    </lineage>
</organism>
<evidence type="ECO:0000259" key="1">
    <source>
        <dbReference type="Pfam" id="PF18029"/>
    </source>
</evidence>
<gene>
    <name evidence="2" type="ORF">GCM10009836_50330</name>
</gene>
<dbReference type="InterPro" id="IPR029068">
    <property type="entry name" value="Glyas_Bleomycin-R_OHBP_Dase"/>
</dbReference>
<dbReference type="RefSeq" id="WP_344421904.1">
    <property type="nucleotide sequence ID" value="NZ_BAAAQK010000019.1"/>
</dbReference>
<dbReference type="Proteomes" id="UP001500449">
    <property type="component" value="Unassembled WGS sequence"/>
</dbReference>
<name>A0ABN2ND55_9PSEU</name>
<accession>A0ABN2ND55</accession>
<evidence type="ECO:0000313" key="3">
    <source>
        <dbReference type="Proteomes" id="UP001500449"/>
    </source>
</evidence>
<feature type="domain" description="Glyoxalase-like" evidence="1">
    <location>
        <begin position="118"/>
        <end position="209"/>
    </location>
</feature>
<dbReference type="PANTHER" id="PTHR35908">
    <property type="entry name" value="HYPOTHETICAL FUSION PROTEIN"/>
    <property type="match status" value="1"/>
</dbReference>
<evidence type="ECO:0000313" key="2">
    <source>
        <dbReference type="EMBL" id="GAA1863946.1"/>
    </source>
</evidence>